<evidence type="ECO:0000313" key="2">
    <source>
        <dbReference type="EMBL" id="WAH44147.1"/>
    </source>
</evidence>
<evidence type="ECO:0000259" key="1">
    <source>
        <dbReference type="PROSITE" id="PS51819"/>
    </source>
</evidence>
<dbReference type="Gene3D" id="3.10.180.10">
    <property type="entry name" value="2,3-Dihydroxybiphenyl 1,2-Dioxygenase, domain 1"/>
    <property type="match status" value="1"/>
</dbReference>
<dbReference type="SUPFAM" id="SSF54593">
    <property type="entry name" value="Glyoxalase/Bleomycin resistance protein/Dihydroxybiphenyl dioxygenase"/>
    <property type="match status" value="1"/>
</dbReference>
<protein>
    <submittedName>
        <fullName evidence="2">VOC family protein</fullName>
    </submittedName>
</protein>
<dbReference type="InterPro" id="IPR004360">
    <property type="entry name" value="Glyas_Fos-R_dOase_dom"/>
</dbReference>
<dbReference type="Pfam" id="PF00903">
    <property type="entry name" value="Glyoxalase"/>
    <property type="match status" value="1"/>
</dbReference>
<dbReference type="EMBL" id="CP104067">
    <property type="protein sequence ID" value="WAH44147.1"/>
    <property type="molecule type" value="Genomic_DNA"/>
</dbReference>
<sequence length="126" mass="14068">MIKGFTFVELPVKNLESAIPFYRETLGLQVSYMDNVRKWCLFTIPGSDTGCALYQCTDSSICAEPNHSVHIVVQVENLETTIAALSAQGIETEPIRVHEGEHFLISGFLDPEGHVWRIWTPLACTS</sequence>
<dbReference type="Proteomes" id="UP001164761">
    <property type="component" value="Chromosome"/>
</dbReference>
<evidence type="ECO:0000313" key="3">
    <source>
        <dbReference type="Proteomes" id="UP001164761"/>
    </source>
</evidence>
<dbReference type="InterPro" id="IPR037523">
    <property type="entry name" value="VOC_core"/>
</dbReference>
<dbReference type="CDD" id="cd06587">
    <property type="entry name" value="VOC"/>
    <property type="match status" value="1"/>
</dbReference>
<feature type="domain" description="VOC" evidence="1">
    <location>
        <begin position="4"/>
        <end position="121"/>
    </location>
</feature>
<organism evidence="2 3">
    <name type="scientific">Alicyclobacillus fastidiosus</name>
    <dbReference type="NCBI Taxonomy" id="392011"/>
    <lineage>
        <taxon>Bacteria</taxon>
        <taxon>Bacillati</taxon>
        <taxon>Bacillota</taxon>
        <taxon>Bacilli</taxon>
        <taxon>Bacillales</taxon>
        <taxon>Alicyclobacillaceae</taxon>
        <taxon>Alicyclobacillus</taxon>
    </lineage>
</organism>
<keyword evidence="3" id="KW-1185">Reference proteome</keyword>
<dbReference type="RefSeq" id="WP_268008043.1">
    <property type="nucleotide sequence ID" value="NZ_BSUT01000001.1"/>
</dbReference>
<name>A0ABY6ZMS4_9BACL</name>
<dbReference type="InterPro" id="IPR029068">
    <property type="entry name" value="Glyas_Bleomycin-R_OHBP_Dase"/>
</dbReference>
<gene>
    <name evidence="2" type="ORF">NZD89_12645</name>
</gene>
<proteinExistence type="predicted"/>
<reference evidence="2" key="1">
    <citation type="submission" date="2022-08" db="EMBL/GenBank/DDBJ databases">
        <title>Alicyclobacillus fastidiosus DSM 17978, complete genome.</title>
        <authorList>
            <person name="Wang Q."/>
            <person name="Cai R."/>
            <person name="Wang Z."/>
        </authorList>
    </citation>
    <scope>NUCLEOTIDE SEQUENCE</scope>
    <source>
        <strain evidence="2">DSM 17978</strain>
    </source>
</reference>
<dbReference type="PROSITE" id="PS51819">
    <property type="entry name" value="VOC"/>
    <property type="match status" value="1"/>
</dbReference>
<accession>A0ABY6ZMS4</accession>